<keyword evidence="3" id="KW-1185">Reference proteome</keyword>
<dbReference type="RefSeq" id="WP_209241703.1">
    <property type="nucleotide sequence ID" value="NZ_JADKMA010000136.1"/>
</dbReference>
<dbReference type="EMBL" id="JADKMA010000136">
    <property type="protein sequence ID" value="MBO8194606.1"/>
    <property type="molecule type" value="Genomic_DNA"/>
</dbReference>
<dbReference type="InterPro" id="IPR036388">
    <property type="entry name" value="WH-like_DNA-bd_sf"/>
</dbReference>
<name>A0ABS3XGU6_9ACTN</name>
<proteinExistence type="predicted"/>
<accession>A0ABS3XGU6</accession>
<evidence type="ECO:0000256" key="1">
    <source>
        <dbReference type="SAM" id="MobiDB-lite"/>
    </source>
</evidence>
<dbReference type="Proteomes" id="UP001519064">
    <property type="component" value="Unassembled WGS sequence"/>
</dbReference>
<reference evidence="2 3" key="1">
    <citation type="submission" date="2020-11" db="EMBL/GenBank/DDBJ databases">
        <title>Streptomyces spirodelae sp. nov., isolated from duckweed.</title>
        <authorList>
            <person name="Saimee Y."/>
            <person name="Duangmal K."/>
        </authorList>
    </citation>
    <scope>NUCLEOTIDE SEQUENCE [LARGE SCALE GENOMIC DNA]</scope>
    <source>
        <strain evidence="2 3">S16-07</strain>
    </source>
</reference>
<comment type="caution">
    <text evidence="2">The sequence shown here is derived from an EMBL/GenBank/DDBJ whole genome shotgun (WGS) entry which is preliminary data.</text>
</comment>
<evidence type="ECO:0000313" key="3">
    <source>
        <dbReference type="Proteomes" id="UP001519064"/>
    </source>
</evidence>
<gene>
    <name evidence="2" type="ORF">ITI46_23555</name>
</gene>
<dbReference type="Gene3D" id="1.10.10.10">
    <property type="entry name" value="Winged helix-like DNA-binding domain superfamily/Winged helix DNA-binding domain"/>
    <property type="match status" value="1"/>
</dbReference>
<protein>
    <recommendedName>
        <fullName evidence="4">ANTAR domain-containing protein</fullName>
    </recommendedName>
</protein>
<organism evidence="2 3">
    <name type="scientific">Streptomyces oryzae</name>
    <dbReference type="NCBI Taxonomy" id="1434886"/>
    <lineage>
        <taxon>Bacteria</taxon>
        <taxon>Bacillati</taxon>
        <taxon>Actinomycetota</taxon>
        <taxon>Actinomycetes</taxon>
        <taxon>Kitasatosporales</taxon>
        <taxon>Streptomycetaceae</taxon>
        <taxon>Streptomyces</taxon>
    </lineage>
</organism>
<evidence type="ECO:0000313" key="2">
    <source>
        <dbReference type="EMBL" id="MBO8194606.1"/>
    </source>
</evidence>
<sequence>MCAARYRHVRDRALDVHMSQRVRELREKVRAAVRELTTATRAHAAAPTVELIAQHTGLPRDEVRTGLEATKNCCTMGRHRAAEPGHRSARPHATGRVPAA</sequence>
<evidence type="ECO:0008006" key="4">
    <source>
        <dbReference type="Google" id="ProtNLM"/>
    </source>
</evidence>
<feature type="region of interest" description="Disordered" evidence="1">
    <location>
        <begin position="77"/>
        <end position="100"/>
    </location>
</feature>